<evidence type="ECO:0000256" key="2">
    <source>
        <dbReference type="ARBA" id="ARBA00022491"/>
    </source>
</evidence>
<feature type="compositionally biased region" description="Polar residues" evidence="8">
    <location>
        <begin position="651"/>
        <end position="664"/>
    </location>
</feature>
<dbReference type="Pfam" id="PF08295">
    <property type="entry name" value="Sin3_corepress"/>
    <property type="match status" value="1"/>
</dbReference>
<dbReference type="SMART" id="SM00761">
    <property type="entry name" value="HDAC_interact"/>
    <property type="match status" value="1"/>
</dbReference>
<feature type="compositionally biased region" description="Low complexity" evidence="8">
    <location>
        <begin position="430"/>
        <end position="448"/>
    </location>
</feature>
<dbReference type="InterPro" id="IPR013194">
    <property type="entry name" value="HDAC_interact_dom"/>
</dbReference>
<feature type="compositionally biased region" description="Pro residues" evidence="8">
    <location>
        <begin position="50"/>
        <end position="62"/>
    </location>
</feature>
<dbReference type="Pfam" id="PF16879">
    <property type="entry name" value="Sin3a_C"/>
    <property type="match status" value="1"/>
</dbReference>
<evidence type="ECO:0000256" key="3">
    <source>
        <dbReference type="ARBA" id="ARBA00022737"/>
    </source>
</evidence>
<protein>
    <recommendedName>
        <fullName evidence="9">Histone deacetylase interacting domain-containing protein</fullName>
    </recommendedName>
</protein>
<keyword evidence="11" id="KW-1185">Reference proteome</keyword>
<evidence type="ECO:0000256" key="4">
    <source>
        <dbReference type="ARBA" id="ARBA00023015"/>
    </source>
</evidence>
<dbReference type="InterPro" id="IPR031693">
    <property type="entry name" value="Sin3_C"/>
</dbReference>
<evidence type="ECO:0000256" key="7">
    <source>
        <dbReference type="PROSITE-ProRule" id="PRU00810"/>
    </source>
</evidence>
<feature type="compositionally biased region" description="Low complexity" evidence="8">
    <location>
        <begin position="1072"/>
        <end position="1083"/>
    </location>
</feature>
<accession>A0A9P4UID1</accession>
<evidence type="ECO:0000313" key="10">
    <source>
        <dbReference type="EMBL" id="KAF2716727.1"/>
    </source>
</evidence>
<dbReference type="FunFam" id="1.20.1160.11:FF:000001">
    <property type="entry name" value="Paired amphipathic helix protein Sin3"/>
    <property type="match status" value="1"/>
</dbReference>
<dbReference type="Gene3D" id="1.20.1160.11">
    <property type="entry name" value="Paired amphipathic helix"/>
    <property type="match status" value="3"/>
</dbReference>
<feature type="compositionally biased region" description="Basic and acidic residues" evidence="8">
    <location>
        <begin position="1096"/>
        <end position="1112"/>
    </location>
</feature>
<comment type="subcellular location">
    <subcellularLocation>
        <location evidence="1 7">Nucleus</location>
    </subcellularLocation>
</comment>
<keyword evidence="5" id="KW-0804">Transcription</keyword>
<dbReference type="GO" id="GO:0000122">
    <property type="term" value="P:negative regulation of transcription by RNA polymerase II"/>
    <property type="evidence" value="ECO:0007669"/>
    <property type="project" value="TreeGrafter"/>
</dbReference>
<evidence type="ECO:0000313" key="11">
    <source>
        <dbReference type="Proteomes" id="UP000799441"/>
    </source>
</evidence>
<reference evidence="10" key="1">
    <citation type="journal article" date="2020" name="Stud. Mycol.">
        <title>101 Dothideomycetes genomes: a test case for predicting lifestyles and emergence of pathogens.</title>
        <authorList>
            <person name="Haridas S."/>
            <person name="Albert R."/>
            <person name="Binder M."/>
            <person name="Bloem J."/>
            <person name="Labutti K."/>
            <person name="Salamov A."/>
            <person name="Andreopoulos B."/>
            <person name="Baker S."/>
            <person name="Barry K."/>
            <person name="Bills G."/>
            <person name="Bluhm B."/>
            <person name="Cannon C."/>
            <person name="Castanera R."/>
            <person name="Culley D."/>
            <person name="Daum C."/>
            <person name="Ezra D."/>
            <person name="Gonzalez J."/>
            <person name="Henrissat B."/>
            <person name="Kuo A."/>
            <person name="Liang C."/>
            <person name="Lipzen A."/>
            <person name="Lutzoni F."/>
            <person name="Magnuson J."/>
            <person name="Mondo S."/>
            <person name="Nolan M."/>
            <person name="Ohm R."/>
            <person name="Pangilinan J."/>
            <person name="Park H.-J."/>
            <person name="Ramirez L."/>
            <person name="Alfaro M."/>
            <person name="Sun H."/>
            <person name="Tritt A."/>
            <person name="Yoshinaga Y."/>
            <person name="Zwiers L.-H."/>
            <person name="Turgeon B."/>
            <person name="Goodwin S."/>
            <person name="Spatafora J."/>
            <person name="Crous P."/>
            <person name="Grigoriev I."/>
        </authorList>
    </citation>
    <scope>NUCLEOTIDE SEQUENCE</scope>
    <source>
        <strain evidence="10">CBS 116435</strain>
    </source>
</reference>
<dbReference type="FunFam" id="1.20.1160.11:FF:000002">
    <property type="entry name" value="Paired amphipathic helix protein SIN3"/>
    <property type="match status" value="1"/>
</dbReference>
<evidence type="ECO:0000256" key="8">
    <source>
        <dbReference type="SAM" id="MobiDB-lite"/>
    </source>
</evidence>
<feature type="region of interest" description="Disordered" evidence="8">
    <location>
        <begin position="430"/>
        <end position="465"/>
    </location>
</feature>
<name>A0A9P4UID1_9PEZI</name>
<evidence type="ECO:0000256" key="6">
    <source>
        <dbReference type="ARBA" id="ARBA00023242"/>
    </source>
</evidence>
<dbReference type="GO" id="GO:0010628">
    <property type="term" value="P:positive regulation of gene expression"/>
    <property type="evidence" value="ECO:0007669"/>
    <property type="project" value="UniProtKB-ARBA"/>
</dbReference>
<evidence type="ECO:0000256" key="5">
    <source>
        <dbReference type="ARBA" id="ARBA00023163"/>
    </source>
</evidence>
<dbReference type="PANTHER" id="PTHR12346">
    <property type="entry name" value="SIN3B-RELATED"/>
    <property type="match status" value="1"/>
</dbReference>
<dbReference type="Pfam" id="PF02671">
    <property type="entry name" value="PAH"/>
    <property type="match status" value="3"/>
</dbReference>
<feature type="compositionally biased region" description="Basic and acidic residues" evidence="8">
    <location>
        <begin position="118"/>
        <end position="149"/>
    </location>
</feature>
<keyword evidence="2" id="KW-0678">Repressor</keyword>
<feature type="compositionally biased region" description="Low complexity" evidence="8">
    <location>
        <begin position="207"/>
        <end position="249"/>
    </location>
</feature>
<feature type="region of interest" description="Disordered" evidence="8">
    <location>
        <begin position="1"/>
        <end position="249"/>
    </location>
</feature>
<feature type="region of interest" description="Disordered" evidence="8">
    <location>
        <begin position="581"/>
        <end position="685"/>
    </location>
</feature>
<evidence type="ECO:0000256" key="1">
    <source>
        <dbReference type="ARBA" id="ARBA00004123"/>
    </source>
</evidence>
<dbReference type="EMBL" id="MU003864">
    <property type="protein sequence ID" value="KAF2716727.1"/>
    <property type="molecule type" value="Genomic_DNA"/>
</dbReference>
<feature type="region of interest" description="Disordered" evidence="8">
    <location>
        <begin position="390"/>
        <end position="417"/>
    </location>
</feature>
<dbReference type="SUPFAM" id="SSF47762">
    <property type="entry name" value="PAH2 domain"/>
    <property type="match status" value="3"/>
</dbReference>
<feature type="domain" description="Histone deacetylase interacting" evidence="9">
    <location>
        <begin position="774"/>
        <end position="875"/>
    </location>
</feature>
<organism evidence="10 11">
    <name type="scientific">Polychaeton citri CBS 116435</name>
    <dbReference type="NCBI Taxonomy" id="1314669"/>
    <lineage>
        <taxon>Eukaryota</taxon>
        <taxon>Fungi</taxon>
        <taxon>Dikarya</taxon>
        <taxon>Ascomycota</taxon>
        <taxon>Pezizomycotina</taxon>
        <taxon>Dothideomycetes</taxon>
        <taxon>Dothideomycetidae</taxon>
        <taxon>Capnodiales</taxon>
        <taxon>Capnodiaceae</taxon>
        <taxon>Polychaeton</taxon>
    </lineage>
</organism>
<sequence>MEPGHRAWPPHSGAHTDQGQSQPGRPGPNYGPSTPQQHPSQLSPHGGSALPPPPPTAAPFPPFHQASHSLANLAGLSQSSPRQQPPSQARSDGPPHSQQGPGLPLPGFSQATGQPGAAERERERAREEAQIRIKEEQDRHHHEHERQRQELPPQHQTPQGPPVHLHQPVAVGPRTVHGPNGLLGNSGGQSQQGLPFGAPGGPGSIFAGGPVQPAAPGAQQMQPGIQVPYPGAPLQGGPQQQMGQGQAPGQQPILNDALSYLDQVKVQFADHPDVYNRFLDIMKDFKSGAIDTPGVIGRVSTLFAGNPDLIQGFNTFLPPGYRIECGAGDDPNAIRVTTPMGTTVQSMPQPRPLSRQDGEGKLRPANGTYTPQPGQATHILLSPSMRAAVPSSAQSHVASLEAARQQEHQAMMHQQEQRGVNQLQSAVSAAAGARAGLSPGPGRTTTPLPGGPDPNGMAGAAGQQDPVGMEKRGPVEFNHAISYVNKIKNRFSAHPDIYKQFLEILQTYQRESKPIQDVYSQVTHLFKTAPDLLEDFKQFLPESAAQAKAAAAARQQAEESVMLSNVRNEAPGPYGSPVVSREGAHIGTPNHGRGLPPVGNFAPTPITKDNNKRKRGERQGTVDTTQGVAVGTTAAKGAPFAPQSGKRTKQTHPTTGKQPTDQQPPASPTLVPALPSPIPPTTRTSAATNEELVFFDRAKKAIGNKNTMNEFLKLCNLFSNDLIDRSTLVHRARSFIGGNSDLLKWFSDFVGLDERDVVIENKARIPTGRISLSNCRGLGPSYRLLPKRERQRPCSGRDELCNSVLNDDWASHPTWASEDSGFIAHRKNTYEEALHRIEEERHDYDFNIETCSRTIQLLEPIAQTLRRMSDAEQRSYKLPPGLGGQSETIYKRVVMKLYGRDKGREVIDRLHELPYQVIPVLINRLKERLETWKMAQREWEKVWRDQTQKMFWKSLDHQAITARANDKRQFQVKTLQTEIQVRHEEMKRQNNTHPGSLSKPQMEFAYENVDVLVDAAYLVLVYVELNLSAEQPTLANFIKEFVPLFFGLDGDDFRHQMRARLGETPPTEPLDDSASGAEDSASSKSRKAKTSLLRSTLDRGRGKIGRTQREDSQASASRATTPDAASNADDDMQLDHAADGEVRAEPEVARWFKYPDGAAADHKVVKDLDPNEPQKREVYRMWANTHMYCFIRVFTYLYERLLALKKSEASAAEAIKNGLRKKPANDLGIADRSPTEMFTDLSPSANYYNQMVQKFEDVLKQVYDMSEVEEALRRYYMHVGYQLYGFEKMVSAISKFANSILTSETKDRSWDIYQLFKKDRRNEFTTAQQQTDYRKAAEKLIKEAEVYKIEYDQSKARAGVYLTRKDDPNYDSGLSPLDQENRWRYYIASYTSTETTDGIPLKEVDIPFLIRNVHAAGADPYSNAFPPPPFVTANAADNETLQQRIMDRITTEQSEERLEIRIAVNNYKIVFAPGLANPSTSAGLDEDAKYEVWIARMPERQGGEEGVKEAEECRDFDEDEAKERFVMINPAMRGLRKEDVEGRNEGFTKGVKDGFEVDGVDASGKEGGKVEDGEGMEAD</sequence>
<feature type="region of interest" description="Disordered" evidence="8">
    <location>
        <begin position="342"/>
        <end position="371"/>
    </location>
</feature>
<feature type="compositionally biased region" description="Polar residues" evidence="8">
    <location>
        <begin position="31"/>
        <end position="41"/>
    </location>
</feature>
<feature type="compositionally biased region" description="Low complexity" evidence="8">
    <location>
        <begin position="77"/>
        <end position="88"/>
    </location>
</feature>
<feature type="compositionally biased region" description="Basic and acidic residues" evidence="8">
    <location>
        <begin position="1563"/>
        <end position="1572"/>
    </location>
</feature>
<keyword evidence="3" id="KW-0677">Repeat</keyword>
<feature type="compositionally biased region" description="Low complexity" evidence="8">
    <location>
        <begin position="178"/>
        <end position="195"/>
    </location>
</feature>
<dbReference type="InterPro" id="IPR036600">
    <property type="entry name" value="PAH_sf"/>
</dbReference>
<dbReference type="InterPro" id="IPR039774">
    <property type="entry name" value="Sin3-like"/>
</dbReference>
<dbReference type="InterPro" id="IPR003822">
    <property type="entry name" value="PAH"/>
</dbReference>
<feature type="compositionally biased region" description="Low complexity" evidence="8">
    <location>
        <begin position="408"/>
        <end position="417"/>
    </location>
</feature>
<keyword evidence="6 7" id="KW-0539">Nucleus</keyword>
<proteinExistence type="predicted"/>
<comment type="caution">
    <text evidence="10">The sequence shown here is derived from an EMBL/GenBank/DDBJ whole genome shotgun (WGS) entry which is preliminary data.</text>
</comment>
<dbReference type="PROSITE" id="PS51477">
    <property type="entry name" value="PAH"/>
    <property type="match status" value="2"/>
</dbReference>
<dbReference type="OrthoDB" id="10265969at2759"/>
<evidence type="ECO:0000259" key="9">
    <source>
        <dbReference type="SMART" id="SM00761"/>
    </source>
</evidence>
<dbReference type="PANTHER" id="PTHR12346:SF0">
    <property type="entry name" value="SIN3A, ISOFORM G"/>
    <property type="match status" value="1"/>
</dbReference>
<keyword evidence="4" id="KW-0805">Transcription regulation</keyword>
<dbReference type="GO" id="GO:0003714">
    <property type="term" value="F:transcription corepressor activity"/>
    <property type="evidence" value="ECO:0007669"/>
    <property type="project" value="InterPro"/>
</dbReference>
<feature type="region of interest" description="Disordered" evidence="8">
    <location>
        <begin position="1062"/>
        <end position="1131"/>
    </location>
</feature>
<dbReference type="Proteomes" id="UP000799441">
    <property type="component" value="Unassembled WGS sequence"/>
</dbReference>
<feature type="compositionally biased region" description="Low complexity" evidence="8">
    <location>
        <begin position="621"/>
        <end position="638"/>
    </location>
</feature>
<feature type="compositionally biased region" description="Basic and acidic residues" evidence="8">
    <location>
        <begin position="1546"/>
        <end position="1555"/>
    </location>
</feature>
<feature type="region of interest" description="Disordered" evidence="8">
    <location>
        <begin position="1546"/>
        <end position="1579"/>
    </location>
</feature>
<feature type="compositionally biased region" description="Polar residues" evidence="8">
    <location>
        <begin position="1113"/>
        <end position="1124"/>
    </location>
</feature>
<dbReference type="FunFam" id="1.20.1160.11:FF:000003">
    <property type="entry name" value="Paired amphipathic helix SIN3-like protein"/>
    <property type="match status" value="1"/>
</dbReference>
<dbReference type="GO" id="GO:0033698">
    <property type="term" value="C:Rpd3L complex"/>
    <property type="evidence" value="ECO:0007669"/>
    <property type="project" value="UniProtKB-ARBA"/>
</dbReference>
<gene>
    <name evidence="10" type="ORF">K431DRAFT_289187</name>
</gene>